<evidence type="ECO:0000313" key="2">
    <source>
        <dbReference type="Proteomes" id="UP000694552"/>
    </source>
</evidence>
<proteinExistence type="predicted"/>
<sequence length="57" mass="6489">MCTAETRGRTGGDQDGLWRSWYGKAEVKRDTSTCWCVCVEGCIHRRIQGKLLDRPCV</sequence>
<protein>
    <submittedName>
        <fullName evidence="1">Uncharacterized protein</fullName>
    </submittedName>
</protein>
<dbReference type="Proteomes" id="UP000694552">
    <property type="component" value="Unplaced"/>
</dbReference>
<keyword evidence="2" id="KW-1185">Reference proteome</keyword>
<reference evidence="1" key="2">
    <citation type="submission" date="2025-09" db="UniProtKB">
        <authorList>
            <consortium name="Ensembl"/>
        </authorList>
    </citation>
    <scope>IDENTIFICATION</scope>
</reference>
<accession>A0A8C8ECI0</accession>
<dbReference type="AlphaFoldDB" id="A0A8C8ECI0"/>
<name>A0A8C8ECI0_9STRI</name>
<reference evidence="1" key="1">
    <citation type="submission" date="2025-08" db="UniProtKB">
        <authorList>
            <consortium name="Ensembl"/>
        </authorList>
    </citation>
    <scope>IDENTIFICATION</scope>
</reference>
<evidence type="ECO:0000313" key="1">
    <source>
        <dbReference type="Ensembl" id="ENSOSUP00000016246.1"/>
    </source>
</evidence>
<organism evidence="1 2">
    <name type="scientific">Otus sunia</name>
    <name type="common">Oriental scops-owl</name>
    <dbReference type="NCBI Taxonomy" id="257818"/>
    <lineage>
        <taxon>Eukaryota</taxon>
        <taxon>Metazoa</taxon>
        <taxon>Chordata</taxon>
        <taxon>Craniata</taxon>
        <taxon>Vertebrata</taxon>
        <taxon>Euteleostomi</taxon>
        <taxon>Archelosauria</taxon>
        <taxon>Archosauria</taxon>
        <taxon>Dinosauria</taxon>
        <taxon>Saurischia</taxon>
        <taxon>Theropoda</taxon>
        <taxon>Coelurosauria</taxon>
        <taxon>Aves</taxon>
        <taxon>Neognathae</taxon>
        <taxon>Neoaves</taxon>
        <taxon>Telluraves</taxon>
        <taxon>Strigiformes</taxon>
        <taxon>Strigidae</taxon>
        <taxon>Otus</taxon>
    </lineage>
</organism>
<dbReference type="Ensembl" id="ENSOSUT00000016804.1">
    <property type="protein sequence ID" value="ENSOSUP00000016246.1"/>
    <property type="gene ID" value="ENSOSUG00000011599.1"/>
</dbReference>